<dbReference type="PANTHER" id="PTHR46865">
    <property type="entry name" value="OXIDOREDUCTASE-RELATED"/>
    <property type="match status" value="1"/>
</dbReference>
<dbReference type="OrthoDB" id="655030at2759"/>
<sequence>MARLRVLISGGVGVAGPALAYWLSKLGHEITLVERFPTLRASGQQIDLRGHGIQSMKQMGLEDAWRAKSVAESGIQFVDSAGRRKGFFPVNQTGRGLQGFTTDWEIMRGDLCTLLYDQTRDSVKYRFGVAVEGMAQGVGKDKTVRVSFSDGSKDTFDLVVGADGQGSRMRSMILPPGTKPYRSLHMFLAYFTISQQPGTDYISTAYLAPNKRLLFTSRHSPDSIQAYMGYADDSEKLQCHA</sequence>
<evidence type="ECO:0000259" key="4">
    <source>
        <dbReference type="Pfam" id="PF01494"/>
    </source>
</evidence>
<dbReference type="InterPro" id="IPR051704">
    <property type="entry name" value="FAD_aromatic-hydroxylase"/>
</dbReference>
<evidence type="ECO:0000256" key="2">
    <source>
        <dbReference type="ARBA" id="ARBA00022827"/>
    </source>
</evidence>
<dbReference type="Proteomes" id="UP000509510">
    <property type="component" value="Chromosome III"/>
</dbReference>
<dbReference type="SUPFAM" id="SSF51905">
    <property type="entry name" value="FAD/NAD(P)-binding domain"/>
    <property type="match status" value="1"/>
</dbReference>
<dbReference type="InterPro" id="IPR002938">
    <property type="entry name" value="FAD-bd"/>
</dbReference>
<protein>
    <recommendedName>
        <fullName evidence="4">FAD-binding domain-containing protein</fullName>
    </recommendedName>
</protein>
<dbReference type="KEGG" id="trg:TRUGW13939_05105"/>
<dbReference type="GeneID" id="55992603"/>
<dbReference type="InterPro" id="IPR036188">
    <property type="entry name" value="FAD/NAD-bd_sf"/>
</dbReference>
<organism evidence="5 6">
    <name type="scientific">Talaromyces rugulosus</name>
    <name type="common">Penicillium rugulosum</name>
    <dbReference type="NCBI Taxonomy" id="121627"/>
    <lineage>
        <taxon>Eukaryota</taxon>
        <taxon>Fungi</taxon>
        <taxon>Dikarya</taxon>
        <taxon>Ascomycota</taxon>
        <taxon>Pezizomycotina</taxon>
        <taxon>Eurotiomycetes</taxon>
        <taxon>Eurotiomycetidae</taxon>
        <taxon>Eurotiales</taxon>
        <taxon>Trichocomaceae</taxon>
        <taxon>Talaromyces</taxon>
        <taxon>Talaromyces sect. Islandici</taxon>
    </lineage>
</organism>
<dbReference type="AlphaFoldDB" id="A0A7H8QWV0"/>
<reference evidence="6" key="1">
    <citation type="submission" date="2020-06" db="EMBL/GenBank/DDBJ databases">
        <title>A chromosome-scale genome assembly of Talaromyces rugulosus W13939.</title>
        <authorList>
            <person name="Wang B."/>
            <person name="Guo L."/>
            <person name="Ye K."/>
            <person name="Wang L."/>
        </authorList>
    </citation>
    <scope>NUCLEOTIDE SEQUENCE [LARGE SCALE GENOMIC DNA]</scope>
    <source>
        <strain evidence="6">W13939</strain>
    </source>
</reference>
<gene>
    <name evidence="5" type="ORF">TRUGW13939_05105</name>
</gene>
<dbReference type="EMBL" id="CP055900">
    <property type="protein sequence ID" value="QKX57985.1"/>
    <property type="molecule type" value="Genomic_DNA"/>
</dbReference>
<keyword evidence="1" id="KW-0285">Flavoprotein</keyword>
<keyword evidence="6" id="KW-1185">Reference proteome</keyword>
<proteinExistence type="predicted"/>
<dbReference type="GO" id="GO:0071949">
    <property type="term" value="F:FAD binding"/>
    <property type="evidence" value="ECO:0007669"/>
    <property type="project" value="InterPro"/>
</dbReference>
<name>A0A7H8QWV0_TALRU</name>
<evidence type="ECO:0000313" key="5">
    <source>
        <dbReference type="EMBL" id="QKX57985.1"/>
    </source>
</evidence>
<feature type="domain" description="FAD-binding" evidence="4">
    <location>
        <begin position="5"/>
        <end position="174"/>
    </location>
</feature>
<keyword evidence="3" id="KW-0560">Oxidoreductase</keyword>
<evidence type="ECO:0000313" key="6">
    <source>
        <dbReference type="Proteomes" id="UP000509510"/>
    </source>
</evidence>
<dbReference type="GO" id="GO:0016491">
    <property type="term" value="F:oxidoreductase activity"/>
    <property type="evidence" value="ECO:0007669"/>
    <property type="project" value="UniProtKB-KW"/>
</dbReference>
<dbReference type="RefSeq" id="XP_035344163.1">
    <property type="nucleotide sequence ID" value="XM_035488270.1"/>
</dbReference>
<evidence type="ECO:0000256" key="3">
    <source>
        <dbReference type="ARBA" id="ARBA00023002"/>
    </source>
</evidence>
<dbReference type="PANTHER" id="PTHR46865:SF7">
    <property type="entry name" value="MONOOXYGENASE, PUTATIVE (AFU_ORTHOLOGUE AFUA_8G07040)-RELATED"/>
    <property type="match status" value="1"/>
</dbReference>
<accession>A0A7H8QWV0</accession>
<keyword evidence="2" id="KW-0274">FAD</keyword>
<evidence type="ECO:0000256" key="1">
    <source>
        <dbReference type="ARBA" id="ARBA00022630"/>
    </source>
</evidence>
<dbReference type="Gene3D" id="3.50.50.60">
    <property type="entry name" value="FAD/NAD(P)-binding domain"/>
    <property type="match status" value="1"/>
</dbReference>
<dbReference type="Pfam" id="PF01494">
    <property type="entry name" value="FAD_binding_3"/>
    <property type="match status" value="1"/>
</dbReference>